<dbReference type="EMBL" id="QQWG01000002">
    <property type="protein sequence ID" value="RRG24218.1"/>
    <property type="molecule type" value="Genomic_DNA"/>
</dbReference>
<gene>
    <name evidence="4" type="ORF">DWB61_03640</name>
</gene>
<evidence type="ECO:0008006" key="6">
    <source>
        <dbReference type="Google" id="ProtNLM"/>
    </source>
</evidence>
<keyword evidence="3" id="KW-0408">Iron</keyword>
<evidence type="ECO:0000256" key="3">
    <source>
        <dbReference type="ARBA" id="ARBA00023004"/>
    </source>
</evidence>
<dbReference type="InterPro" id="IPR035938">
    <property type="entry name" value="Hemerythrin-like_sf"/>
</dbReference>
<proteinExistence type="inferred from homology"/>
<evidence type="ECO:0000256" key="1">
    <source>
        <dbReference type="ARBA" id="ARBA00010587"/>
    </source>
</evidence>
<organism evidence="4 5">
    <name type="scientific">Ancylomarina euxinus</name>
    <dbReference type="NCBI Taxonomy" id="2283627"/>
    <lineage>
        <taxon>Bacteria</taxon>
        <taxon>Pseudomonadati</taxon>
        <taxon>Bacteroidota</taxon>
        <taxon>Bacteroidia</taxon>
        <taxon>Marinilabiliales</taxon>
        <taxon>Marinifilaceae</taxon>
        <taxon>Ancylomarina</taxon>
    </lineage>
</organism>
<dbReference type="Gene3D" id="1.20.120.50">
    <property type="entry name" value="Hemerythrin-like"/>
    <property type="match status" value="1"/>
</dbReference>
<comment type="similarity">
    <text evidence="1">Belongs to the hemerythrin family.</text>
</comment>
<protein>
    <recommendedName>
        <fullName evidence="6">Hemerythrin-like domain-containing protein</fullName>
    </recommendedName>
</protein>
<dbReference type="AlphaFoldDB" id="A0A425Y6X8"/>
<evidence type="ECO:0000313" key="5">
    <source>
        <dbReference type="Proteomes" id="UP000285794"/>
    </source>
</evidence>
<keyword evidence="5" id="KW-1185">Reference proteome</keyword>
<dbReference type="SUPFAM" id="SSF47188">
    <property type="entry name" value="Hemerythrin-like"/>
    <property type="match status" value="1"/>
</dbReference>
<evidence type="ECO:0000256" key="2">
    <source>
        <dbReference type="ARBA" id="ARBA00022723"/>
    </source>
</evidence>
<dbReference type="GO" id="GO:0046872">
    <property type="term" value="F:metal ion binding"/>
    <property type="evidence" value="ECO:0007669"/>
    <property type="project" value="UniProtKB-KW"/>
</dbReference>
<name>A0A425Y6X8_9BACT</name>
<evidence type="ECO:0000313" key="4">
    <source>
        <dbReference type="EMBL" id="RRG24218.1"/>
    </source>
</evidence>
<keyword evidence="2" id="KW-0479">Metal-binding</keyword>
<comment type="caution">
    <text evidence="4">The sequence shown here is derived from an EMBL/GenBank/DDBJ whole genome shotgun (WGS) entry which is preliminary data.</text>
</comment>
<accession>A0A425Y6X8</accession>
<dbReference type="Proteomes" id="UP000285794">
    <property type="component" value="Unassembled WGS sequence"/>
</dbReference>
<reference evidence="4 5" key="1">
    <citation type="submission" date="2018-07" db="EMBL/GenBank/DDBJ databases">
        <title>Draft genome sequence of Ancylomarina sp. M1P.</title>
        <authorList>
            <person name="Yadav S."/>
            <person name="Villanueva L."/>
            <person name="Damste J.S.S."/>
        </authorList>
    </citation>
    <scope>NUCLEOTIDE SEQUENCE [LARGE SCALE GENOMIC DNA]</scope>
    <source>
        <strain evidence="4 5">M1P</strain>
    </source>
</reference>
<sequence length="65" mass="8223">MLANRKHPNLEDRKFEHRFFIRRITRFSKEVLDENKELSEKILEFLADWIKHHTFEEDQDYKKYL</sequence>